<reference evidence="2 3" key="1">
    <citation type="submission" date="2017-12" db="EMBL/GenBank/DDBJ databases">
        <title>The draft genome sequence of Brumimicrobium saltpan LHR20.</title>
        <authorList>
            <person name="Do Z.-J."/>
            <person name="Luo H.-R."/>
        </authorList>
    </citation>
    <scope>NUCLEOTIDE SEQUENCE [LARGE SCALE GENOMIC DNA]</scope>
    <source>
        <strain evidence="2 3">LHR20</strain>
    </source>
</reference>
<feature type="chain" id="PRO_5014112526" description="Ig-like domain-containing protein" evidence="1">
    <location>
        <begin position="22"/>
        <end position="737"/>
    </location>
</feature>
<evidence type="ECO:0000313" key="3">
    <source>
        <dbReference type="Proteomes" id="UP000236654"/>
    </source>
</evidence>
<sequence>MHKKILLYIVLLIAGLNYAYAQDAAITGILNVGNGCDLSNAEDIGVAVRNDGPLLIDNNVVMNYTINGGATVSQTLGPGNPAATGAVYNFTFAQKADLSACDTDFDVLVWLEFPGDVNQANDTIRWSVRNDCTIIPGQVESDELVCIGNNGNTLNLVGQSNGTITNWVYSEDGGATWTNIPNTSTSYTFSNLTDDTQFAVEIDGGYCPNDVSSPASITIQALPTAGTLSGPTELCDVSANGVVNLNGNSGNVVDWELSTDNGVTWVNSGNTTTTESFSGLTQNTLFRALVDGGACANVYSDTLELSIVEASAPGLLETDTLICEDESLTLSLGSSVGSVQDWESSSDGTTWSPLSITGTTYNTGALSSSTYYRVLVKNGICPIENSNQVYIEVQPNISTGSISGGASVCATSASGVLTLSGNSSTIIEWESSTDSGMTWATIANTTTTENYTNLNQTTWYRVLIDGGVCPDQYSDTALINVSPITDAGVLEQDTLICEGDSLTLNLNSNIGSIIDWESSTDGSNWTSLVNTSDSYMVDSILTPTYYRVIVKSGVCAEDTTNIIFVDLNPDPTANAGLDIDILEGDTIMLNGSGGQIGGWTNGESLSDSLIYDPLAFPTETTTYYLTVMNSFGCTDTDNVTITVGTAIPDLDVKNVLTPNGDGYNDTWIIEGLAAFSSTQVEIYNIYGRMVYQSLDYQNEWDGKFEGKALPNGSYLYVVTPDGYENAIKGTLMILGDE</sequence>
<organism evidence="2 3">
    <name type="scientific">Brumimicrobium salinarum</name>
    <dbReference type="NCBI Taxonomy" id="2058658"/>
    <lineage>
        <taxon>Bacteria</taxon>
        <taxon>Pseudomonadati</taxon>
        <taxon>Bacteroidota</taxon>
        <taxon>Flavobacteriia</taxon>
        <taxon>Flavobacteriales</taxon>
        <taxon>Crocinitomicaceae</taxon>
        <taxon>Brumimicrobium</taxon>
    </lineage>
</organism>
<dbReference type="InterPro" id="IPR026341">
    <property type="entry name" value="T9SS_type_B"/>
</dbReference>
<dbReference type="RefSeq" id="WP_101335424.1">
    <property type="nucleotide sequence ID" value="NZ_PJNI01000017.1"/>
</dbReference>
<dbReference type="OrthoDB" id="678019at2"/>
<comment type="caution">
    <text evidence="2">The sequence shown here is derived from an EMBL/GenBank/DDBJ whole genome shotgun (WGS) entry which is preliminary data.</text>
</comment>
<dbReference type="AlphaFoldDB" id="A0A2I0QZS4"/>
<dbReference type="EMBL" id="PJNI01000017">
    <property type="protein sequence ID" value="PKR79828.1"/>
    <property type="molecule type" value="Genomic_DNA"/>
</dbReference>
<evidence type="ECO:0008006" key="4">
    <source>
        <dbReference type="Google" id="ProtNLM"/>
    </source>
</evidence>
<dbReference type="Pfam" id="PF13585">
    <property type="entry name" value="CHU_C"/>
    <property type="match status" value="1"/>
</dbReference>
<keyword evidence="1" id="KW-0732">Signal</keyword>
<accession>A0A2I0QZS4</accession>
<proteinExistence type="predicted"/>
<protein>
    <recommendedName>
        <fullName evidence="4">Ig-like domain-containing protein</fullName>
    </recommendedName>
</protein>
<gene>
    <name evidence="2" type="ORF">CW751_12790</name>
</gene>
<evidence type="ECO:0000313" key="2">
    <source>
        <dbReference type="EMBL" id="PKR79828.1"/>
    </source>
</evidence>
<dbReference type="Proteomes" id="UP000236654">
    <property type="component" value="Unassembled WGS sequence"/>
</dbReference>
<evidence type="ECO:0000256" key="1">
    <source>
        <dbReference type="SAM" id="SignalP"/>
    </source>
</evidence>
<name>A0A2I0QZS4_9FLAO</name>
<keyword evidence="3" id="KW-1185">Reference proteome</keyword>
<feature type="signal peptide" evidence="1">
    <location>
        <begin position="1"/>
        <end position="21"/>
    </location>
</feature>
<dbReference type="NCBIfam" id="TIGR04131">
    <property type="entry name" value="Bac_Flav_CTERM"/>
    <property type="match status" value="1"/>
</dbReference>